<evidence type="ECO:0000313" key="2">
    <source>
        <dbReference type="Proteomes" id="UP000070376"/>
    </source>
</evidence>
<organism evidence="1 2">
    <name type="scientific">Heyndrickxia coagulans</name>
    <name type="common">Weizmannia coagulans</name>
    <dbReference type="NCBI Taxonomy" id="1398"/>
    <lineage>
        <taxon>Bacteria</taxon>
        <taxon>Bacillati</taxon>
        <taxon>Bacillota</taxon>
        <taxon>Bacilli</taxon>
        <taxon>Bacillales</taxon>
        <taxon>Bacillaceae</taxon>
        <taxon>Heyndrickxia</taxon>
    </lineage>
</organism>
<evidence type="ECO:0000313" key="1">
    <source>
        <dbReference type="EMBL" id="KWZ80340.1"/>
    </source>
</evidence>
<accession>A0A133KLJ0</accession>
<reference evidence="2" key="1">
    <citation type="submission" date="2016-01" db="EMBL/GenBank/DDBJ databases">
        <authorList>
            <person name="Mitreva M."/>
            <person name="Pepin K.H."/>
            <person name="Mihindukulasuriya K.A."/>
            <person name="Fulton R."/>
            <person name="Fronick C."/>
            <person name="O'Laughlin M."/>
            <person name="Miner T."/>
            <person name="Herter B."/>
            <person name="Rosa B.A."/>
            <person name="Cordes M."/>
            <person name="Tomlinson C."/>
            <person name="Wollam A."/>
            <person name="Palsikar V.B."/>
            <person name="Mardis E.R."/>
            <person name="Wilson R.K."/>
        </authorList>
    </citation>
    <scope>NUCLEOTIDE SEQUENCE [LARGE SCALE GENOMIC DNA]</scope>
    <source>
        <strain evidence="2">GED7749B</strain>
    </source>
</reference>
<proteinExistence type="predicted"/>
<dbReference type="EMBL" id="LRPN01000093">
    <property type="protein sequence ID" value="KWZ80340.1"/>
    <property type="molecule type" value="Genomic_DNA"/>
</dbReference>
<name>A0A133KLJ0_HEYCO</name>
<dbReference type="AlphaFoldDB" id="A0A133KLJ0"/>
<comment type="caution">
    <text evidence="1">The sequence shown here is derived from an EMBL/GenBank/DDBJ whole genome shotgun (WGS) entry which is preliminary data.</text>
</comment>
<sequence length="45" mass="5099">MGPFTGRRLKETGKKTSPARFKHCMCKILLAGADEWKKIGRHSII</sequence>
<gene>
    <name evidence="1" type="ORF">HMPREF3213_02326</name>
</gene>
<protein>
    <submittedName>
        <fullName evidence="1">Uncharacterized protein</fullName>
    </submittedName>
</protein>
<dbReference type="PATRIC" id="fig|1398.22.peg.2332"/>
<dbReference type="Proteomes" id="UP000070376">
    <property type="component" value="Unassembled WGS sequence"/>
</dbReference>